<evidence type="ECO:0000313" key="12">
    <source>
        <dbReference type="Proteomes" id="UP000283634"/>
    </source>
</evidence>
<dbReference type="PRINTS" id="PR00380">
    <property type="entry name" value="KINESINHEAVY"/>
</dbReference>
<dbReference type="Pfam" id="PF00225">
    <property type="entry name" value="Kinesin"/>
    <property type="match status" value="2"/>
</dbReference>
<dbReference type="OrthoDB" id="3176171at2759"/>
<feature type="domain" description="Kinesin motor" evidence="10">
    <location>
        <begin position="28"/>
        <end position="435"/>
    </location>
</feature>
<gene>
    <name evidence="11" type="ORF">TraAM80_03654</name>
</gene>
<feature type="compositionally biased region" description="Basic and acidic residues" evidence="9">
    <location>
        <begin position="712"/>
        <end position="721"/>
    </location>
</feature>
<dbReference type="GO" id="GO:0005874">
    <property type="term" value="C:microtubule"/>
    <property type="evidence" value="ECO:0007669"/>
    <property type="project" value="UniProtKB-KW"/>
</dbReference>
<proteinExistence type="inferred from homology"/>
<evidence type="ECO:0000256" key="5">
    <source>
        <dbReference type="ARBA" id="ARBA00023054"/>
    </source>
</evidence>
<feature type="binding site" evidence="6">
    <location>
        <begin position="122"/>
        <end position="129"/>
    </location>
    <ligand>
        <name>ATP</name>
        <dbReference type="ChEBI" id="CHEBI:30616"/>
    </ligand>
</feature>
<dbReference type="PANTHER" id="PTHR47969:SF15">
    <property type="entry name" value="CHROMOSOME-ASSOCIATED KINESIN KIF4A-RELATED"/>
    <property type="match status" value="1"/>
</dbReference>
<dbReference type="SUPFAM" id="SSF52540">
    <property type="entry name" value="P-loop containing nucleoside triphosphate hydrolases"/>
    <property type="match status" value="1"/>
</dbReference>
<evidence type="ECO:0000256" key="7">
    <source>
        <dbReference type="RuleBase" id="RU000394"/>
    </source>
</evidence>
<dbReference type="GO" id="GO:0005875">
    <property type="term" value="C:microtubule associated complex"/>
    <property type="evidence" value="ECO:0007669"/>
    <property type="project" value="TreeGrafter"/>
</dbReference>
<dbReference type="GO" id="GO:0007052">
    <property type="term" value="P:mitotic spindle organization"/>
    <property type="evidence" value="ECO:0007669"/>
    <property type="project" value="TreeGrafter"/>
</dbReference>
<feature type="compositionally biased region" description="Basic and acidic residues" evidence="9">
    <location>
        <begin position="687"/>
        <end position="698"/>
    </location>
</feature>
<dbReference type="GO" id="GO:0008017">
    <property type="term" value="F:microtubule binding"/>
    <property type="evidence" value="ECO:0007669"/>
    <property type="project" value="InterPro"/>
</dbReference>
<dbReference type="Gene3D" id="3.40.850.10">
    <property type="entry name" value="Kinesin motor domain"/>
    <property type="match status" value="1"/>
</dbReference>
<feature type="compositionally biased region" description="Pro residues" evidence="9">
    <location>
        <begin position="1"/>
        <end position="10"/>
    </location>
</feature>
<dbReference type="OMA" id="VICEDSR"/>
<evidence type="ECO:0000259" key="10">
    <source>
        <dbReference type="PROSITE" id="PS50067"/>
    </source>
</evidence>
<dbReference type="PROSITE" id="PS50067">
    <property type="entry name" value="KINESIN_MOTOR_2"/>
    <property type="match status" value="1"/>
</dbReference>
<evidence type="ECO:0000256" key="1">
    <source>
        <dbReference type="ARBA" id="ARBA00004496"/>
    </source>
</evidence>
<keyword evidence="6 7" id="KW-0505">Motor protein</keyword>
<evidence type="ECO:0000256" key="2">
    <source>
        <dbReference type="ARBA" id="ARBA00022490"/>
    </source>
</evidence>
<comment type="similarity">
    <text evidence="6 7">Belongs to the TRAFAC class myosin-kinesin ATPase superfamily. Kinesin family.</text>
</comment>
<dbReference type="FunFam" id="3.40.850.10:FF:000135">
    <property type="entry name" value="Putative kinesin"/>
    <property type="match status" value="1"/>
</dbReference>
<dbReference type="InterPro" id="IPR019821">
    <property type="entry name" value="Kinesin_motor_CS"/>
</dbReference>
<dbReference type="InterPro" id="IPR027640">
    <property type="entry name" value="Kinesin-like_fam"/>
</dbReference>
<keyword evidence="12" id="KW-1185">Reference proteome</keyword>
<dbReference type="AlphaFoldDB" id="A0A3R7KHX7"/>
<keyword evidence="4 6" id="KW-0067">ATP-binding</keyword>
<dbReference type="GO" id="GO:0005737">
    <property type="term" value="C:cytoplasm"/>
    <property type="evidence" value="ECO:0007669"/>
    <property type="project" value="UniProtKB-SubCell"/>
</dbReference>
<keyword evidence="7" id="KW-0493">Microtubule</keyword>
<dbReference type="Proteomes" id="UP000283634">
    <property type="component" value="Unassembled WGS sequence"/>
</dbReference>
<keyword evidence="2" id="KW-0963">Cytoplasm</keyword>
<dbReference type="VEuPathDB" id="TriTrypDB:TRSC58_05492"/>
<dbReference type="RefSeq" id="XP_029239472.1">
    <property type="nucleotide sequence ID" value="XM_029380608.1"/>
</dbReference>
<comment type="caution">
    <text evidence="11">The sequence shown here is derived from an EMBL/GenBank/DDBJ whole genome shotgun (WGS) entry which is preliminary data.</text>
</comment>
<evidence type="ECO:0000256" key="4">
    <source>
        <dbReference type="ARBA" id="ARBA00022840"/>
    </source>
</evidence>
<reference evidence="11 12" key="1">
    <citation type="journal article" date="2018" name="BMC Genomics">
        <title>Genomic comparison of Trypanosoma conorhini and Trypanosoma rangeli to Trypanosoma cruzi strains of high and low virulence.</title>
        <authorList>
            <person name="Bradwell K.R."/>
            <person name="Koparde V.N."/>
            <person name="Matveyev A.V."/>
            <person name="Serrano M.G."/>
            <person name="Alves J.M."/>
            <person name="Parikh H."/>
            <person name="Huang B."/>
            <person name="Lee V."/>
            <person name="Espinosa-Alvarez O."/>
            <person name="Ortiz P.A."/>
            <person name="Costa-Martins A.G."/>
            <person name="Teixeira M.M."/>
            <person name="Buck G.A."/>
        </authorList>
    </citation>
    <scope>NUCLEOTIDE SEQUENCE [LARGE SCALE GENOMIC DNA]</scope>
    <source>
        <strain evidence="11 12">AM80</strain>
    </source>
</reference>
<dbReference type="PANTHER" id="PTHR47969">
    <property type="entry name" value="CHROMOSOME-ASSOCIATED KINESIN KIF4A-RELATED"/>
    <property type="match status" value="1"/>
</dbReference>
<feature type="coiled-coil region" evidence="8">
    <location>
        <begin position="470"/>
        <end position="571"/>
    </location>
</feature>
<dbReference type="GO" id="GO:0051231">
    <property type="term" value="P:spindle elongation"/>
    <property type="evidence" value="ECO:0007669"/>
    <property type="project" value="TreeGrafter"/>
</dbReference>
<dbReference type="GO" id="GO:0003777">
    <property type="term" value="F:microtubule motor activity"/>
    <property type="evidence" value="ECO:0007669"/>
    <property type="project" value="InterPro"/>
</dbReference>
<feature type="region of interest" description="Disordered" evidence="9">
    <location>
        <begin position="687"/>
        <end position="721"/>
    </location>
</feature>
<dbReference type="InterPro" id="IPR001752">
    <property type="entry name" value="Kinesin_motor_dom"/>
</dbReference>
<dbReference type="GeneID" id="40327587"/>
<evidence type="ECO:0000256" key="3">
    <source>
        <dbReference type="ARBA" id="ARBA00022741"/>
    </source>
</evidence>
<dbReference type="GO" id="GO:0007018">
    <property type="term" value="P:microtubule-based movement"/>
    <property type="evidence" value="ECO:0007669"/>
    <property type="project" value="InterPro"/>
</dbReference>
<dbReference type="InterPro" id="IPR027417">
    <property type="entry name" value="P-loop_NTPase"/>
</dbReference>
<organism evidence="11 12">
    <name type="scientific">Trypanosoma rangeli</name>
    <dbReference type="NCBI Taxonomy" id="5698"/>
    <lineage>
        <taxon>Eukaryota</taxon>
        <taxon>Discoba</taxon>
        <taxon>Euglenozoa</taxon>
        <taxon>Kinetoplastea</taxon>
        <taxon>Metakinetoplastina</taxon>
        <taxon>Trypanosomatida</taxon>
        <taxon>Trypanosomatidae</taxon>
        <taxon>Trypanosoma</taxon>
        <taxon>Herpetosoma</taxon>
    </lineage>
</organism>
<evidence type="ECO:0000256" key="6">
    <source>
        <dbReference type="PROSITE-ProRule" id="PRU00283"/>
    </source>
</evidence>
<comment type="subcellular location">
    <subcellularLocation>
        <location evidence="1">Cytoplasm</location>
    </subcellularLocation>
</comment>
<dbReference type="InterPro" id="IPR036961">
    <property type="entry name" value="Kinesin_motor_dom_sf"/>
</dbReference>
<dbReference type="EMBL" id="MKGL01000100">
    <property type="protein sequence ID" value="RNF06821.1"/>
    <property type="molecule type" value="Genomic_DNA"/>
</dbReference>
<feature type="region of interest" description="Disordered" evidence="9">
    <location>
        <begin position="1"/>
        <end position="21"/>
    </location>
</feature>
<evidence type="ECO:0000256" key="8">
    <source>
        <dbReference type="SAM" id="Coils"/>
    </source>
</evidence>
<dbReference type="CDD" id="cd00106">
    <property type="entry name" value="KISc"/>
    <property type="match status" value="1"/>
</dbReference>
<name>A0A3R7KHX7_TRYRA</name>
<protein>
    <recommendedName>
        <fullName evidence="7">Kinesin-like protein</fullName>
    </recommendedName>
</protein>
<dbReference type="PROSITE" id="PS00411">
    <property type="entry name" value="KINESIN_MOTOR_1"/>
    <property type="match status" value="1"/>
</dbReference>
<keyword evidence="3 6" id="KW-0547">Nucleotide-binding</keyword>
<dbReference type="GO" id="GO:0005524">
    <property type="term" value="F:ATP binding"/>
    <property type="evidence" value="ECO:0007669"/>
    <property type="project" value="UniProtKB-UniRule"/>
</dbReference>
<evidence type="ECO:0000313" key="11">
    <source>
        <dbReference type="EMBL" id="RNF06821.1"/>
    </source>
</evidence>
<accession>A0A3R7KHX7</accession>
<evidence type="ECO:0000256" key="9">
    <source>
        <dbReference type="SAM" id="MobiDB-lite"/>
    </source>
</evidence>
<keyword evidence="5 8" id="KW-0175">Coiled coil</keyword>
<dbReference type="SMART" id="SM00129">
    <property type="entry name" value="KISc"/>
    <property type="match status" value="1"/>
</dbReference>
<sequence length="739" mass="83288">MDLTPRPPELPSMGADVTSRSQTSLLSATRVYVRIRPFNQRELQESREPPTSTVTVAPQKNIVTVLDPSSNYRPQLTYAFERCFDSTAAMEDNDQESVYQHVGRFVLHNVIDGYNGCIFAYGQTGSGKTYTMLGPSGLATLGAQQDGRRPFSWASTPRGARNRCTPCTTPSTLDKSVAPSETLSGTDSMIIADDNSQCMEGLIPRLARDIFQSLRLKHKNNSSHSFLVEIEYYEIYNEKVFDLLAGESTGDKSELQLRHQPTCGAYVKGLVRKKVVEEKELRKWIRRGSVGRHTASTKVNERSSRSHAIFCIYVVQLTLDENDNNSCVTSKLNLVDLAGSERTGASGVEGKLFKEATKINLSLTVLGRVIDALADLSTGKRGVFCPYRDSNLTWLLMDSLGGNSKTSMVATVSPNSAHYEETCQTLRYAARAKQIVNRAIINEDPQVRQIKALTAEVARLQRLLCERPRLEHSNDDVERLQDRLLQLEQDVSDRDFTIDELRSQLLEKNVAELKKLDDENRRLQREVKELRRTNVTVQRLQSELTAATKENEQLRAQLEVLEKEKKELATCRLIIPHGDSPLEATAGFATGSTQLHLGHITLQNIKRLGITTERCNYARLMDTVTRCALQATEQYEAMLQKNTALIDSHSWALRESLQRLESKEWAVLVATGEKLVASFERKSAKREKEIEMQERKQMELSTSSFPTKQKHEKSAVHYKDEAQQAQKELANIVCTRNRD</sequence>